<dbReference type="Gene3D" id="3.40.50.1820">
    <property type="entry name" value="alpha/beta hydrolase"/>
    <property type="match status" value="1"/>
</dbReference>
<accession>A0A2H5QMA4</accession>
<dbReference type="GO" id="GO:0019432">
    <property type="term" value="P:triglyceride biosynthetic process"/>
    <property type="evidence" value="ECO:0007669"/>
    <property type="project" value="UniProtKB-ARBA"/>
</dbReference>
<reference evidence="6 7" key="1">
    <citation type="journal article" date="2017" name="Front. Genet.">
        <title>Draft sequencing of the heterozygous diploid genome of Satsuma (Citrus unshiu Marc.) using a hybrid assembly approach.</title>
        <authorList>
            <person name="Shimizu T."/>
            <person name="Tanizawa Y."/>
            <person name="Mochizuki T."/>
            <person name="Nagasaki H."/>
            <person name="Yoshioka T."/>
            <person name="Toyoda A."/>
            <person name="Fujiyama A."/>
            <person name="Kaminuma E."/>
            <person name="Nakamura Y."/>
        </authorList>
    </citation>
    <scope>NUCLEOTIDE SEQUENCE [LARGE SCALE GENOMIC DNA]</scope>
    <source>
        <strain evidence="7">cv. Miyagawa wase</strain>
    </source>
</reference>
<dbReference type="STRING" id="55188.A0A2H5QMA4"/>
<protein>
    <recommendedName>
        <fullName evidence="5">AB hydrolase-1 domain-containing protein</fullName>
    </recommendedName>
</protein>
<proteinExistence type="inferred from homology"/>
<comment type="caution">
    <text evidence="6">The sequence shown here is derived from an EMBL/GenBank/DDBJ whole genome shotgun (WGS) entry which is preliminary data.</text>
</comment>
<dbReference type="GO" id="GO:0016020">
    <property type="term" value="C:membrane"/>
    <property type="evidence" value="ECO:0007669"/>
    <property type="project" value="TreeGrafter"/>
</dbReference>
<keyword evidence="2" id="KW-0808">Transferase</keyword>
<evidence type="ECO:0000256" key="1">
    <source>
        <dbReference type="ARBA" id="ARBA00005420"/>
    </source>
</evidence>
<dbReference type="PANTHER" id="PTHR22753:SF24">
    <property type="entry name" value="ESTERASE_LIPASE_THIOESTERASE FAMILY PROTEIN"/>
    <property type="match status" value="1"/>
</dbReference>
<dbReference type="PANTHER" id="PTHR22753">
    <property type="entry name" value="TRANSMEMBRANE PROTEIN 68"/>
    <property type="match status" value="1"/>
</dbReference>
<organism evidence="6 7">
    <name type="scientific">Citrus unshiu</name>
    <name type="common">Satsuma mandarin</name>
    <name type="synonym">Citrus nobilis var. unshiu</name>
    <dbReference type="NCBI Taxonomy" id="55188"/>
    <lineage>
        <taxon>Eukaryota</taxon>
        <taxon>Viridiplantae</taxon>
        <taxon>Streptophyta</taxon>
        <taxon>Embryophyta</taxon>
        <taxon>Tracheophyta</taxon>
        <taxon>Spermatophyta</taxon>
        <taxon>Magnoliopsida</taxon>
        <taxon>eudicotyledons</taxon>
        <taxon>Gunneridae</taxon>
        <taxon>Pentapetalae</taxon>
        <taxon>rosids</taxon>
        <taxon>malvids</taxon>
        <taxon>Sapindales</taxon>
        <taxon>Rutaceae</taxon>
        <taxon>Aurantioideae</taxon>
        <taxon>Citrus</taxon>
    </lineage>
</organism>
<feature type="domain" description="AB hydrolase-1" evidence="5">
    <location>
        <begin position="192"/>
        <end position="378"/>
    </location>
</feature>
<dbReference type="Pfam" id="PF00561">
    <property type="entry name" value="Abhydrolase_1"/>
    <property type="match status" value="1"/>
</dbReference>
<name>A0A2H5QMA4_CITUN</name>
<keyword evidence="3" id="KW-0012">Acyltransferase</keyword>
<dbReference type="InterPro" id="IPR000073">
    <property type="entry name" value="AB_hydrolase_1"/>
</dbReference>
<dbReference type="InterPro" id="IPR007130">
    <property type="entry name" value="DAGAT"/>
</dbReference>
<dbReference type="EMBL" id="BDQV01000510">
    <property type="protein sequence ID" value="GAY65757.1"/>
    <property type="molecule type" value="Genomic_DNA"/>
</dbReference>
<dbReference type="GO" id="GO:0004144">
    <property type="term" value="F:diacylglycerol O-acyltransferase activity"/>
    <property type="evidence" value="ECO:0007669"/>
    <property type="project" value="UniProtKB-ARBA"/>
</dbReference>
<keyword evidence="7" id="KW-1185">Reference proteome</keyword>
<dbReference type="Pfam" id="PF03982">
    <property type="entry name" value="DAGAT"/>
    <property type="match status" value="1"/>
</dbReference>
<dbReference type="SUPFAM" id="SSF53474">
    <property type="entry name" value="alpha/beta-Hydrolases"/>
    <property type="match status" value="1"/>
</dbReference>
<feature type="region of interest" description="Disordered" evidence="4">
    <location>
        <begin position="21"/>
        <end position="48"/>
    </location>
</feature>
<evidence type="ECO:0000256" key="4">
    <source>
        <dbReference type="SAM" id="MobiDB-lite"/>
    </source>
</evidence>
<dbReference type="CDD" id="cd07987">
    <property type="entry name" value="LPLAT_MGAT-like"/>
    <property type="match status" value="1"/>
</dbReference>
<evidence type="ECO:0000313" key="6">
    <source>
        <dbReference type="EMBL" id="GAY65757.1"/>
    </source>
</evidence>
<dbReference type="InterPro" id="IPR029058">
    <property type="entry name" value="AB_hydrolase_fold"/>
</dbReference>
<dbReference type="Proteomes" id="UP000236630">
    <property type="component" value="Unassembled WGS sequence"/>
</dbReference>
<evidence type="ECO:0000256" key="2">
    <source>
        <dbReference type="ARBA" id="ARBA00022679"/>
    </source>
</evidence>
<comment type="similarity">
    <text evidence="1">Belongs to the diacylglycerol acyltransferase family.</text>
</comment>
<gene>
    <name evidence="6" type="ORF">CUMW_243490</name>
</gene>
<evidence type="ECO:0000313" key="7">
    <source>
        <dbReference type="Proteomes" id="UP000236630"/>
    </source>
</evidence>
<evidence type="ECO:0000259" key="5">
    <source>
        <dbReference type="Pfam" id="PF00561"/>
    </source>
</evidence>
<sequence length="724" mass="80918">MTTAVGACVFSADSSLAFRRDMTPSSSGNAKRNPMSKRLAVPTATATTGKIETTSKTMRSFVEKNSSELEADTKQRIKLEKYSSESEEQEGNSRKWLKDYFDEAKDMIKSDGGPPRWFSPLECGSHNRNSRSPLLLFLPGIDGVGLGLIRQHQRLGEIFDVWCLHIPVTDRTSFTGLLKLIERTIRSENCRSSNRPVYLVGESLGACLALAVAARNPDMDLVLILANPATSFRKSLLQTIMPIPAELMSGQMTLTLSYLLSLMTGDPLKMAMDSIVKGLFLQSTIQERSQDFVAMSSYLPVLANILPKETLLWKLELLKSASAYANARLDAVKAQTLILCSGRDQLLPSEEEGDRLCRALPNCQTRRFGGGGHFLFLVGCRFHSGFARAWQEDGVDLVTTIKGAGYYRRGRIVDYVSDFIPPTTIEVNKVYEEYRWMVDLTSSVMLSTLPDGKIVRGLSGIPSEGPVLLVGNHMLLGLEALPMVPTFMIERNILVRAIAHPMVFFNAKDGGLPDLVTYDTFRIMGSVPVSAINFYKLVSSKAHVLLYPGGVREAFHRKGEEYKLFWPESSEFVRVAAAFGAKIVPFGVVGEDDLAQIVVDYNDQMKIPYLRSRIEERTEKVVSLRTDTGGEVANQAMHVPFYIPKVPGRLYYYFGKPIETKGRKQELRDKKKAQELYLQVKSEVEKCIAYLKEKRESDPYRNILSRLIHQAAHGLTSQIPTFEL</sequence>
<evidence type="ECO:0000256" key="3">
    <source>
        <dbReference type="ARBA" id="ARBA00023315"/>
    </source>
</evidence>
<dbReference type="AlphaFoldDB" id="A0A2H5QMA4"/>